<evidence type="ECO:0000256" key="2">
    <source>
        <dbReference type="ARBA" id="ARBA00023125"/>
    </source>
</evidence>
<dbReference type="CDD" id="cd01392">
    <property type="entry name" value="HTH_LacI"/>
    <property type="match status" value="1"/>
</dbReference>
<evidence type="ECO:0000259" key="4">
    <source>
        <dbReference type="PROSITE" id="PS50932"/>
    </source>
</evidence>
<proteinExistence type="predicted"/>
<dbReference type="PANTHER" id="PTHR30146:SF148">
    <property type="entry name" value="HTH-TYPE TRANSCRIPTIONAL REPRESSOR PURR-RELATED"/>
    <property type="match status" value="1"/>
</dbReference>
<dbReference type="PROSITE" id="PS50932">
    <property type="entry name" value="HTH_LACI_2"/>
    <property type="match status" value="1"/>
</dbReference>
<dbReference type="Pfam" id="PF00356">
    <property type="entry name" value="LacI"/>
    <property type="match status" value="1"/>
</dbReference>
<dbReference type="Proteomes" id="UP000693672">
    <property type="component" value="Unassembled WGS sequence"/>
</dbReference>
<comment type="caution">
    <text evidence="5">The sequence shown here is derived from an EMBL/GenBank/DDBJ whole genome shotgun (WGS) entry which is preliminary data.</text>
</comment>
<dbReference type="PANTHER" id="PTHR30146">
    <property type="entry name" value="LACI-RELATED TRANSCRIPTIONAL REPRESSOR"/>
    <property type="match status" value="1"/>
</dbReference>
<sequence length="350" mass="37337">MPSMNDIAKIVGVSKATVSLALAGHPRISEETKAKVKEAALQIGYGSAPPQAAVPGEHRKERLTIGVLYVGANQSSTHGFFRDTLTGICNEGSMRQAHVVMIGMKNTGDEAEAEEVYDKVMESGASGIIVISSTAKLYGLSGLAARGFPMVFVGSRRLADSDRPLNSVSSDNFEGGVIATEHMVRLGHRKLAVVTGAQPLPWQTDRLNGFFSALRAAGIYAGEEAIIRIANPANPADEGWAALDDLGATAVFTTNSMLGHMALRHIWITDRRVPEDVSLIAFDDTAFFPLENPPVTVVKQDMEALGTLSVKMLTDLIDNPDQPPRQILIPTCLIERSSCTSAVQAGAQGK</sequence>
<keyword evidence="6" id="KW-1185">Reference proteome</keyword>
<dbReference type="Pfam" id="PF13377">
    <property type="entry name" value="Peripla_BP_3"/>
    <property type="match status" value="1"/>
</dbReference>
<evidence type="ECO:0000256" key="1">
    <source>
        <dbReference type="ARBA" id="ARBA00023015"/>
    </source>
</evidence>
<reference evidence="5" key="1">
    <citation type="submission" date="2021-06" db="EMBL/GenBank/DDBJ databases">
        <authorList>
            <person name="Criscuolo A."/>
        </authorList>
    </citation>
    <scope>NUCLEOTIDE SEQUENCE</scope>
    <source>
        <strain evidence="5">CIP111600</strain>
    </source>
</reference>
<dbReference type="InterPro" id="IPR046335">
    <property type="entry name" value="LacI/GalR-like_sensor"/>
</dbReference>
<evidence type="ECO:0000256" key="3">
    <source>
        <dbReference type="ARBA" id="ARBA00023163"/>
    </source>
</evidence>
<name>A0A916NH70_9BACL</name>
<dbReference type="PROSITE" id="PS00356">
    <property type="entry name" value="HTH_LACI_1"/>
    <property type="match status" value="1"/>
</dbReference>
<keyword evidence="3" id="KW-0804">Transcription</keyword>
<dbReference type="InterPro" id="IPR000843">
    <property type="entry name" value="HTH_LacI"/>
</dbReference>
<dbReference type="EMBL" id="CAJVAS010000003">
    <property type="protein sequence ID" value="CAG7607867.1"/>
    <property type="molecule type" value="Genomic_DNA"/>
</dbReference>
<dbReference type="RefSeq" id="WP_218090829.1">
    <property type="nucleotide sequence ID" value="NZ_CAJVAS010000003.1"/>
</dbReference>
<feature type="domain" description="HTH lacI-type" evidence="4">
    <location>
        <begin position="2"/>
        <end position="45"/>
    </location>
</feature>
<dbReference type="SMART" id="SM00354">
    <property type="entry name" value="HTH_LACI"/>
    <property type="match status" value="1"/>
</dbReference>
<organism evidence="5 6">
    <name type="scientific">Paenibacillus solanacearum</name>
    <dbReference type="NCBI Taxonomy" id="2048548"/>
    <lineage>
        <taxon>Bacteria</taxon>
        <taxon>Bacillati</taxon>
        <taxon>Bacillota</taxon>
        <taxon>Bacilli</taxon>
        <taxon>Bacillales</taxon>
        <taxon>Paenibacillaceae</taxon>
        <taxon>Paenibacillus</taxon>
    </lineage>
</organism>
<keyword evidence="1" id="KW-0805">Transcription regulation</keyword>
<dbReference type="GO" id="GO:0000976">
    <property type="term" value="F:transcription cis-regulatory region binding"/>
    <property type="evidence" value="ECO:0007669"/>
    <property type="project" value="TreeGrafter"/>
</dbReference>
<evidence type="ECO:0000313" key="6">
    <source>
        <dbReference type="Proteomes" id="UP000693672"/>
    </source>
</evidence>
<keyword evidence="2" id="KW-0238">DNA-binding</keyword>
<dbReference type="GO" id="GO:0003700">
    <property type="term" value="F:DNA-binding transcription factor activity"/>
    <property type="evidence" value="ECO:0007669"/>
    <property type="project" value="TreeGrafter"/>
</dbReference>
<dbReference type="CDD" id="cd06267">
    <property type="entry name" value="PBP1_LacI_sugar_binding-like"/>
    <property type="match status" value="1"/>
</dbReference>
<evidence type="ECO:0000313" key="5">
    <source>
        <dbReference type="EMBL" id="CAG7607867.1"/>
    </source>
</evidence>
<dbReference type="AlphaFoldDB" id="A0A916NH70"/>
<protein>
    <submittedName>
        <fullName evidence="5">HTH-type transcriptional repressor ExuR</fullName>
    </submittedName>
</protein>
<gene>
    <name evidence="5" type="primary">exuR_2</name>
    <name evidence="5" type="ORF">PAESOLCIP111_01003</name>
</gene>
<accession>A0A916NH70</accession>